<comment type="caution">
    <text evidence="9">The sequence shown here is derived from an EMBL/GenBank/DDBJ whole genome shotgun (WGS) entry which is preliminary data.</text>
</comment>
<keyword evidence="4 7" id="KW-0663">Pyridoxal phosphate</keyword>
<dbReference type="InterPro" id="IPR012703">
    <property type="entry name" value="NH2EtPonate_pyrv_transaminase"/>
</dbReference>
<dbReference type="NCBIfam" id="NF010006">
    <property type="entry name" value="PRK13479.1"/>
    <property type="match status" value="1"/>
</dbReference>
<dbReference type="PIRSF" id="PIRSF000524">
    <property type="entry name" value="SPT"/>
    <property type="match status" value="1"/>
</dbReference>
<comment type="catalytic activity">
    <reaction evidence="6 7">
        <text>(2-aminoethyl)phosphonate + pyruvate = phosphonoacetaldehyde + L-alanine</text>
        <dbReference type="Rhea" id="RHEA:17021"/>
        <dbReference type="ChEBI" id="CHEBI:15361"/>
        <dbReference type="ChEBI" id="CHEBI:57418"/>
        <dbReference type="ChEBI" id="CHEBI:57972"/>
        <dbReference type="ChEBI" id="CHEBI:58383"/>
        <dbReference type="EC" id="2.6.1.37"/>
    </reaction>
</comment>
<sequence>MTQPYLLLTPGPLTTSDTVRAAMDRDVSTWDADYNQITQQLRADLVTLAQADCHDYAAVLLQGSGSYAVEATIQTALPRTGAKLMIAVNGAYGRRMAEIADYLAVPHVVVEIDETKPFALPLIEATLTRHPDVTHFAIVHCETTTGVLNPIEAIIPALHARGLITIVDAMSSFAGVPIPTAALGIDYLISSANKCLQGVPGFGFVIARRAVIAQTAGNARSLALDLYDQLATMEAHAGKWRFTSPTHVVLAAAQAMKELQAEGDVRARNQRYAANQHRLAAGMQALGFELIVAPAAQSPIITSFKYPTPDFDFAAFYAFTKAHRFVIYPGKVARIPSFRIGNIGAVQLADIERLLTVVAEAQAALAPAAG</sequence>
<dbReference type="NCBIfam" id="TIGR02326">
    <property type="entry name" value="transamin_PhnW"/>
    <property type="match status" value="1"/>
</dbReference>
<dbReference type="Proteomes" id="UP001597249">
    <property type="component" value="Unassembled WGS sequence"/>
</dbReference>
<evidence type="ECO:0000256" key="7">
    <source>
        <dbReference type="HAMAP-Rule" id="MF_01376"/>
    </source>
</evidence>
<feature type="domain" description="Aminotransferase class V" evidence="8">
    <location>
        <begin position="20"/>
        <end position="306"/>
    </location>
</feature>
<accession>A0ABW4BDX3</accession>
<dbReference type="InterPro" id="IPR015424">
    <property type="entry name" value="PyrdxlP-dep_Trfase"/>
</dbReference>
<dbReference type="EMBL" id="JBHTMO010000029">
    <property type="protein sequence ID" value="MFD1393742.1"/>
    <property type="molecule type" value="Genomic_DNA"/>
</dbReference>
<evidence type="ECO:0000259" key="8">
    <source>
        <dbReference type="Pfam" id="PF00266"/>
    </source>
</evidence>
<dbReference type="HAMAP" id="MF_01376">
    <property type="entry name" value="PhnW_aminotrans_5"/>
    <property type="match status" value="1"/>
</dbReference>
<dbReference type="Gene3D" id="3.90.1150.10">
    <property type="entry name" value="Aspartate Aminotransferase, domain 1"/>
    <property type="match status" value="1"/>
</dbReference>
<dbReference type="NCBIfam" id="TIGR03301">
    <property type="entry name" value="PhnW-AepZ"/>
    <property type="match status" value="1"/>
</dbReference>
<dbReference type="SUPFAM" id="SSF53383">
    <property type="entry name" value="PLP-dependent transferases"/>
    <property type="match status" value="1"/>
</dbReference>
<name>A0ABW4BDX3_9LACO</name>
<dbReference type="InterPro" id="IPR000192">
    <property type="entry name" value="Aminotrans_V_dom"/>
</dbReference>
<evidence type="ECO:0000313" key="10">
    <source>
        <dbReference type="Proteomes" id="UP001597249"/>
    </source>
</evidence>
<reference evidence="10" key="1">
    <citation type="journal article" date="2019" name="Int. J. Syst. Evol. Microbiol.">
        <title>The Global Catalogue of Microorganisms (GCM) 10K type strain sequencing project: providing services to taxonomists for standard genome sequencing and annotation.</title>
        <authorList>
            <consortium name="The Broad Institute Genomics Platform"/>
            <consortium name="The Broad Institute Genome Sequencing Center for Infectious Disease"/>
            <person name="Wu L."/>
            <person name="Ma J."/>
        </authorList>
    </citation>
    <scope>NUCLEOTIDE SEQUENCE [LARGE SCALE GENOMIC DNA]</scope>
    <source>
        <strain evidence="10">CCM 8911</strain>
    </source>
</reference>
<keyword evidence="10" id="KW-1185">Reference proteome</keyword>
<feature type="modified residue" description="N6-(pyridoxal phosphate)lysine" evidence="7">
    <location>
        <position position="194"/>
    </location>
</feature>
<dbReference type="InterPro" id="IPR024169">
    <property type="entry name" value="SP_NH2Trfase/AEP_transaminase"/>
</dbReference>
<evidence type="ECO:0000256" key="1">
    <source>
        <dbReference type="ARBA" id="ARBA00001933"/>
    </source>
</evidence>
<dbReference type="PANTHER" id="PTHR42778">
    <property type="entry name" value="2-AMINOETHYLPHOSPHONATE--PYRUVATE TRANSAMINASE"/>
    <property type="match status" value="1"/>
</dbReference>
<dbReference type="EC" id="2.6.1.37" evidence="7"/>
<organism evidence="9 10">
    <name type="scientific">Lacticaseibacillus jixianensis</name>
    <dbReference type="NCBI Taxonomy" id="2486012"/>
    <lineage>
        <taxon>Bacteria</taxon>
        <taxon>Bacillati</taxon>
        <taxon>Bacillota</taxon>
        <taxon>Bacilli</taxon>
        <taxon>Lactobacillales</taxon>
        <taxon>Lactobacillaceae</taxon>
        <taxon>Lacticaseibacillus</taxon>
    </lineage>
</organism>
<proteinExistence type="inferred from homology"/>
<evidence type="ECO:0000256" key="5">
    <source>
        <dbReference type="ARBA" id="ARBA00023317"/>
    </source>
</evidence>
<keyword evidence="5 7" id="KW-0670">Pyruvate</keyword>
<protein>
    <recommendedName>
        <fullName evidence="7">2-aminoethylphosphonate--pyruvate transaminase</fullName>
        <ecNumber evidence="7">2.6.1.37</ecNumber>
    </recommendedName>
    <alternativeName>
        <fullName evidence="7">2-aminoethylphosphonate aminotransferase</fullName>
    </alternativeName>
    <alternativeName>
        <fullName evidence="7">AEP transaminase</fullName>
        <shortName evidence="7">AEPT</shortName>
    </alternativeName>
</protein>
<comment type="similarity">
    <text evidence="7">Belongs to the class-V pyridoxal-phosphate-dependent aminotransferase family. PhnW subfamily.</text>
</comment>
<dbReference type="InterPro" id="IPR015422">
    <property type="entry name" value="PyrdxlP-dep_Trfase_small"/>
</dbReference>
<evidence type="ECO:0000313" key="9">
    <source>
        <dbReference type="EMBL" id="MFD1393742.1"/>
    </source>
</evidence>
<dbReference type="InterPro" id="IPR015421">
    <property type="entry name" value="PyrdxlP-dep_Trfase_major"/>
</dbReference>
<evidence type="ECO:0000256" key="4">
    <source>
        <dbReference type="ARBA" id="ARBA00022898"/>
    </source>
</evidence>
<comment type="subunit">
    <text evidence="7">Homodimer.</text>
</comment>
<evidence type="ECO:0000256" key="2">
    <source>
        <dbReference type="ARBA" id="ARBA00022576"/>
    </source>
</evidence>
<dbReference type="Gene3D" id="3.40.640.10">
    <property type="entry name" value="Type I PLP-dependent aspartate aminotransferase-like (Major domain)"/>
    <property type="match status" value="1"/>
</dbReference>
<keyword evidence="3 7" id="KW-0808">Transferase</keyword>
<dbReference type="RefSeq" id="WP_125585726.1">
    <property type="nucleotide sequence ID" value="NZ_JBHTMO010000029.1"/>
</dbReference>
<dbReference type="PANTHER" id="PTHR42778:SF1">
    <property type="entry name" value="2-AMINOETHYLPHOSPHONATE--PYRUVATE TRANSAMINASE"/>
    <property type="match status" value="1"/>
</dbReference>
<keyword evidence="2 7" id="KW-0032">Aminotransferase</keyword>
<dbReference type="GO" id="GO:0047304">
    <property type="term" value="F:2-aminoethylphosphonate-pyruvate transaminase activity"/>
    <property type="evidence" value="ECO:0007669"/>
    <property type="project" value="UniProtKB-EC"/>
</dbReference>
<gene>
    <name evidence="7 9" type="primary">phnW</name>
    <name evidence="9" type="ORF">ACFQ3L_09210</name>
</gene>
<comment type="function">
    <text evidence="7">Involved in phosphonate degradation.</text>
</comment>
<comment type="cofactor">
    <cofactor evidence="1 7">
        <name>pyridoxal 5'-phosphate</name>
        <dbReference type="ChEBI" id="CHEBI:597326"/>
    </cofactor>
</comment>
<dbReference type="Pfam" id="PF00266">
    <property type="entry name" value="Aminotran_5"/>
    <property type="match status" value="1"/>
</dbReference>
<evidence type="ECO:0000256" key="6">
    <source>
        <dbReference type="ARBA" id="ARBA00049460"/>
    </source>
</evidence>
<evidence type="ECO:0000256" key="3">
    <source>
        <dbReference type="ARBA" id="ARBA00022679"/>
    </source>
</evidence>